<dbReference type="EMBL" id="NGKU01000001">
    <property type="protein sequence ID" value="OTN75015.1"/>
    <property type="molecule type" value="Genomic_DNA"/>
</dbReference>
<reference evidence="1 2" key="1">
    <citation type="submission" date="2017-05" db="EMBL/GenBank/DDBJ databases">
        <title>The Genome Sequence of Enterococcus sp. 8G7_MSG3316.</title>
        <authorList>
            <consortium name="The Broad Institute Genomics Platform"/>
            <consortium name="The Broad Institute Genomic Center for Infectious Diseases"/>
            <person name="Earl A."/>
            <person name="Manson A."/>
            <person name="Schwartman J."/>
            <person name="Gilmore M."/>
            <person name="Abouelleil A."/>
            <person name="Cao P."/>
            <person name="Chapman S."/>
            <person name="Cusick C."/>
            <person name="Shea T."/>
            <person name="Young S."/>
            <person name="Neafsey D."/>
            <person name="Nusbaum C."/>
            <person name="Birren B."/>
        </authorList>
    </citation>
    <scope>NUCLEOTIDE SEQUENCE [LARGE SCALE GENOMIC DNA]</scope>
    <source>
        <strain evidence="1 2">8G7_MSG3316</strain>
    </source>
</reference>
<dbReference type="STRING" id="1834191.A5886_000059"/>
<protein>
    <submittedName>
        <fullName evidence="1">Uncharacterized protein</fullName>
    </submittedName>
</protein>
<accession>A0A242A1U9</accession>
<dbReference type="Proteomes" id="UP000195043">
    <property type="component" value="Unassembled WGS sequence"/>
</dbReference>
<dbReference type="GO" id="GO:0006352">
    <property type="term" value="P:DNA-templated transcription initiation"/>
    <property type="evidence" value="ECO:0007669"/>
    <property type="project" value="InterPro"/>
</dbReference>
<evidence type="ECO:0000313" key="2">
    <source>
        <dbReference type="Proteomes" id="UP000195043"/>
    </source>
</evidence>
<comment type="caution">
    <text evidence="1">The sequence shown here is derived from an EMBL/GenBank/DDBJ whole genome shotgun (WGS) entry which is preliminary data.</text>
</comment>
<gene>
    <name evidence="1" type="ORF">A5886_000059</name>
</gene>
<dbReference type="SUPFAM" id="SSF88946">
    <property type="entry name" value="Sigma2 domain of RNA polymerase sigma factors"/>
    <property type="match status" value="1"/>
</dbReference>
<name>A0A242A1U9_9ENTE</name>
<dbReference type="OrthoDB" id="1767844at2"/>
<dbReference type="AlphaFoldDB" id="A0A242A1U9"/>
<dbReference type="InterPro" id="IPR013325">
    <property type="entry name" value="RNA_pol_sigma_r2"/>
</dbReference>
<keyword evidence="2" id="KW-1185">Reference proteome</keyword>
<dbReference type="InterPro" id="IPR014284">
    <property type="entry name" value="RNA_pol_sigma-70_dom"/>
</dbReference>
<evidence type="ECO:0000313" key="1">
    <source>
        <dbReference type="EMBL" id="OTN75015.1"/>
    </source>
</evidence>
<sequence length="185" mass="21731">MASTERQYSDYFEEKFRQYQPVVEILYKKYYLRDYDFDDWLQEGRIVFDKCLKAYDPDKGTTIGVLFKRSFENRICSLLRIQQAQKRKAQADACSLEEKIANEGGHFLTDNNRQKEQIEAQMIIHDALPSYPKELSQLEGLVIMNFLKGLELEQIAAQEKLPYDKIKSAFNRGRSKMITLFMEGS</sequence>
<proteinExistence type="predicted"/>
<dbReference type="NCBIfam" id="TIGR02937">
    <property type="entry name" value="sigma70-ECF"/>
    <property type="match status" value="1"/>
</dbReference>
<dbReference type="RefSeq" id="WP_086273121.1">
    <property type="nucleotide sequence ID" value="NZ_NGKU01000001.1"/>
</dbReference>
<dbReference type="GO" id="GO:0003700">
    <property type="term" value="F:DNA-binding transcription factor activity"/>
    <property type="evidence" value="ECO:0007669"/>
    <property type="project" value="InterPro"/>
</dbReference>
<organism evidence="1 2">
    <name type="scientific">Candidatus Enterococcus testudinis</name>
    <dbReference type="NCBI Taxonomy" id="1834191"/>
    <lineage>
        <taxon>Bacteria</taxon>
        <taxon>Bacillati</taxon>
        <taxon>Bacillota</taxon>
        <taxon>Bacilli</taxon>
        <taxon>Lactobacillales</taxon>
        <taxon>Enterococcaceae</taxon>
        <taxon>Enterococcus</taxon>
    </lineage>
</organism>